<proteinExistence type="inferred from homology"/>
<keyword evidence="4 9" id="KW-0540">Nuclease</keyword>
<dbReference type="HOGENOM" id="CLU_106710_3_2_11"/>
<evidence type="ECO:0000256" key="9">
    <source>
        <dbReference type="HAMAP-Rule" id="MF_00009"/>
    </source>
</evidence>
<dbReference type="InterPro" id="IPR023091">
    <property type="entry name" value="MetalPrtase_cat_dom_sf_prd"/>
</dbReference>
<evidence type="ECO:0000256" key="7">
    <source>
        <dbReference type="ARBA" id="ARBA00022801"/>
    </source>
</evidence>
<dbReference type="eggNOG" id="COG0319">
    <property type="taxonomic scope" value="Bacteria"/>
</dbReference>
<keyword evidence="2 9" id="KW-0690">Ribosome biogenesis</keyword>
<name>K9EZA0_9ACTO</name>
<evidence type="ECO:0000256" key="3">
    <source>
        <dbReference type="ARBA" id="ARBA00022552"/>
    </source>
</evidence>
<dbReference type="GO" id="GO:0004521">
    <property type="term" value="F:RNA endonuclease activity"/>
    <property type="evidence" value="ECO:0007669"/>
    <property type="project" value="UniProtKB-UniRule"/>
</dbReference>
<evidence type="ECO:0000256" key="8">
    <source>
        <dbReference type="ARBA" id="ARBA00022833"/>
    </source>
</evidence>
<dbReference type="InterPro" id="IPR020549">
    <property type="entry name" value="YbeY_CS"/>
</dbReference>
<dbReference type="Proteomes" id="UP000009888">
    <property type="component" value="Unassembled WGS sequence"/>
</dbReference>
<dbReference type="SUPFAM" id="SSF55486">
    <property type="entry name" value="Metalloproteases ('zincins'), catalytic domain"/>
    <property type="match status" value="1"/>
</dbReference>
<evidence type="ECO:0000256" key="1">
    <source>
        <dbReference type="ARBA" id="ARBA00010875"/>
    </source>
</evidence>
<keyword evidence="5 9" id="KW-0479">Metal-binding</keyword>
<dbReference type="PANTHER" id="PTHR46986:SF1">
    <property type="entry name" value="ENDORIBONUCLEASE YBEY, CHLOROPLASTIC"/>
    <property type="match status" value="1"/>
</dbReference>
<dbReference type="Gene3D" id="3.40.390.30">
    <property type="entry name" value="Metalloproteases ('zincins'), catalytic domain"/>
    <property type="match status" value="1"/>
</dbReference>
<dbReference type="NCBIfam" id="TIGR00043">
    <property type="entry name" value="rRNA maturation RNase YbeY"/>
    <property type="match status" value="1"/>
</dbReference>
<comment type="subcellular location">
    <subcellularLocation>
        <location evidence="9">Cytoplasm</location>
    </subcellularLocation>
</comment>
<evidence type="ECO:0000313" key="10">
    <source>
        <dbReference type="EMBL" id="EKU94560.1"/>
    </source>
</evidence>
<gene>
    <name evidence="9" type="primary">ybeY</name>
    <name evidence="10" type="ORF">HMPREF9233_01507</name>
</gene>
<accession>K9EZA0</accession>
<dbReference type="AlphaFoldDB" id="K9EZA0"/>
<dbReference type="STRING" id="202789.GCA_001457435_00598"/>
<protein>
    <recommendedName>
        <fullName evidence="9">Endoribonuclease YbeY</fullName>
        <ecNumber evidence="9">3.1.-.-</ecNumber>
    </recommendedName>
</protein>
<evidence type="ECO:0000256" key="5">
    <source>
        <dbReference type="ARBA" id="ARBA00022723"/>
    </source>
</evidence>
<dbReference type="HAMAP" id="MF_00009">
    <property type="entry name" value="Endoribonucl_YbeY"/>
    <property type="match status" value="1"/>
</dbReference>
<dbReference type="PROSITE" id="PS01306">
    <property type="entry name" value="UPF0054"/>
    <property type="match status" value="1"/>
</dbReference>
<feature type="binding site" evidence="9">
    <location>
        <position position="127"/>
    </location>
    <ligand>
        <name>Zn(2+)</name>
        <dbReference type="ChEBI" id="CHEBI:29105"/>
        <note>catalytic</note>
    </ligand>
</feature>
<dbReference type="GO" id="GO:0006364">
    <property type="term" value="P:rRNA processing"/>
    <property type="evidence" value="ECO:0007669"/>
    <property type="project" value="UniProtKB-UniRule"/>
</dbReference>
<feature type="binding site" evidence="9">
    <location>
        <position position="117"/>
    </location>
    <ligand>
        <name>Zn(2+)</name>
        <dbReference type="ChEBI" id="CHEBI:29105"/>
        <note>catalytic</note>
    </ligand>
</feature>
<dbReference type="GO" id="GO:0004222">
    <property type="term" value="F:metalloendopeptidase activity"/>
    <property type="evidence" value="ECO:0007669"/>
    <property type="project" value="InterPro"/>
</dbReference>
<keyword evidence="11" id="KW-1185">Reference proteome</keyword>
<evidence type="ECO:0000256" key="6">
    <source>
        <dbReference type="ARBA" id="ARBA00022759"/>
    </source>
</evidence>
<comment type="caution">
    <text evidence="10">The sequence shown here is derived from an EMBL/GenBank/DDBJ whole genome shotgun (WGS) entry which is preliminary data.</text>
</comment>
<dbReference type="InterPro" id="IPR002036">
    <property type="entry name" value="YbeY"/>
</dbReference>
<dbReference type="EMBL" id="AGWL01000008">
    <property type="protein sequence ID" value="EKU94560.1"/>
    <property type="molecule type" value="Genomic_DNA"/>
</dbReference>
<feature type="binding site" evidence="9">
    <location>
        <position position="121"/>
    </location>
    <ligand>
        <name>Zn(2+)</name>
        <dbReference type="ChEBI" id="CHEBI:29105"/>
        <note>catalytic</note>
    </ligand>
</feature>
<dbReference type="EC" id="3.1.-.-" evidence="9"/>
<comment type="cofactor">
    <cofactor evidence="9">
        <name>Zn(2+)</name>
        <dbReference type="ChEBI" id="CHEBI:29105"/>
    </cofactor>
    <text evidence="9">Binds 1 zinc ion.</text>
</comment>
<sequence>MIDVNDESGFGPVMDLEEISELARFVFDEMRVHPLADLNVLLVDEETMAEAHVRWMGLEGPTDVMSFPMDELRPAPPGQAPRPGMLGDILVCPHVAKQQAMRMGHSTAEEILLLVTHGILHLLGYDHATPETKERMFGLQRHLLLVFLAERGGGDPKPTEV</sequence>
<evidence type="ECO:0000256" key="4">
    <source>
        <dbReference type="ARBA" id="ARBA00022722"/>
    </source>
</evidence>
<keyword evidence="6 9" id="KW-0255">Endonuclease</keyword>
<keyword evidence="8 9" id="KW-0862">Zinc</keyword>
<dbReference type="PATRIC" id="fig|883066.3.peg.1570"/>
<evidence type="ECO:0000313" key="11">
    <source>
        <dbReference type="Proteomes" id="UP000009888"/>
    </source>
</evidence>
<evidence type="ECO:0000256" key="2">
    <source>
        <dbReference type="ARBA" id="ARBA00022517"/>
    </source>
</evidence>
<keyword evidence="7 9" id="KW-0378">Hydrolase</keyword>
<dbReference type="RefSeq" id="WP_007001712.1">
    <property type="nucleotide sequence ID" value="NZ_JH992956.1"/>
</dbReference>
<reference evidence="10 11" key="1">
    <citation type="submission" date="2012-09" db="EMBL/GenBank/DDBJ databases">
        <title>The Genome Sequence of Actinobaculum massiliae ACS-171-V-COL2.</title>
        <authorList>
            <consortium name="The Broad Institute Genome Sequencing Platform"/>
            <person name="Earl A."/>
            <person name="Ward D."/>
            <person name="Feldgarden M."/>
            <person name="Gevers D."/>
            <person name="Saerens B."/>
            <person name="Vaneechoutte M."/>
            <person name="Walker B."/>
            <person name="Young S.K."/>
            <person name="Zeng Q."/>
            <person name="Gargeya S."/>
            <person name="Fitzgerald M."/>
            <person name="Haas B."/>
            <person name="Abouelleil A."/>
            <person name="Alvarado L."/>
            <person name="Arachchi H.M."/>
            <person name="Berlin A."/>
            <person name="Chapman S.B."/>
            <person name="Goldberg J."/>
            <person name="Griggs A."/>
            <person name="Gujja S."/>
            <person name="Hansen M."/>
            <person name="Howarth C."/>
            <person name="Imamovic A."/>
            <person name="Larimer J."/>
            <person name="McCowen C."/>
            <person name="Montmayeur A."/>
            <person name="Murphy C."/>
            <person name="Neiman D."/>
            <person name="Pearson M."/>
            <person name="Priest M."/>
            <person name="Roberts A."/>
            <person name="Saif S."/>
            <person name="Shea T."/>
            <person name="Sisk P."/>
            <person name="Sykes S."/>
            <person name="Wortman J."/>
            <person name="Nusbaum C."/>
            <person name="Birren B."/>
        </authorList>
    </citation>
    <scope>NUCLEOTIDE SEQUENCE [LARGE SCALE GENOMIC DNA]</scope>
    <source>
        <strain evidence="11">ACS-171-V-Col2</strain>
    </source>
</reference>
<dbReference type="PANTHER" id="PTHR46986">
    <property type="entry name" value="ENDORIBONUCLEASE YBEY, CHLOROPLASTIC"/>
    <property type="match status" value="1"/>
</dbReference>
<organism evidence="10 11">
    <name type="scientific">Actinobaculum massiliense ACS-171-V-Col2</name>
    <dbReference type="NCBI Taxonomy" id="883066"/>
    <lineage>
        <taxon>Bacteria</taxon>
        <taxon>Bacillati</taxon>
        <taxon>Actinomycetota</taxon>
        <taxon>Actinomycetes</taxon>
        <taxon>Actinomycetales</taxon>
        <taxon>Actinomycetaceae</taxon>
        <taxon>Actinobaculum</taxon>
    </lineage>
</organism>
<dbReference type="GO" id="GO:0005737">
    <property type="term" value="C:cytoplasm"/>
    <property type="evidence" value="ECO:0007669"/>
    <property type="project" value="UniProtKB-SubCell"/>
</dbReference>
<dbReference type="Pfam" id="PF02130">
    <property type="entry name" value="YbeY"/>
    <property type="match status" value="1"/>
</dbReference>
<keyword evidence="3 9" id="KW-0698">rRNA processing</keyword>
<comment type="function">
    <text evidence="9">Single strand-specific metallo-endoribonuclease involved in late-stage 70S ribosome quality control and in maturation of the 3' terminus of the 16S rRNA.</text>
</comment>
<keyword evidence="9" id="KW-0963">Cytoplasm</keyword>
<dbReference type="GO" id="GO:0008270">
    <property type="term" value="F:zinc ion binding"/>
    <property type="evidence" value="ECO:0007669"/>
    <property type="project" value="UniProtKB-UniRule"/>
</dbReference>
<comment type="similarity">
    <text evidence="1 9">Belongs to the endoribonuclease YbeY family.</text>
</comment>